<dbReference type="GO" id="GO:0005886">
    <property type="term" value="C:plasma membrane"/>
    <property type="evidence" value="ECO:0007669"/>
    <property type="project" value="InterPro"/>
</dbReference>
<reference evidence="1 2" key="1">
    <citation type="submission" date="2018-07" db="EMBL/GenBank/DDBJ databases">
        <title>Arthrobacter sp. nov., isolated from raw cow's milk with high bacterial count.</title>
        <authorList>
            <person name="Hahne J."/>
            <person name="Isele D."/>
            <person name="Lipski A."/>
        </authorList>
    </citation>
    <scope>NUCLEOTIDE SEQUENCE [LARGE SCALE GENOMIC DNA]</scope>
    <source>
        <strain evidence="1 2">JZ R-35</strain>
    </source>
</reference>
<dbReference type="AlphaFoldDB" id="A0A399JA14"/>
<evidence type="ECO:0000313" key="1">
    <source>
        <dbReference type="EMBL" id="RII41029.1"/>
    </source>
</evidence>
<dbReference type="GO" id="GO:0016787">
    <property type="term" value="F:hydrolase activity"/>
    <property type="evidence" value="ECO:0007669"/>
    <property type="project" value="UniProtKB-KW"/>
</dbReference>
<dbReference type="NCBIfam" id="TIGR02115">
    <property type="entry name" value="potass_kdpF"/>
    <property type="match status" value="1"/>
</dbReference>
<proteinExistence type="predicted"/>
<dbReference type="InterPro" id="IPR011726">
    <property type="entry name" value="KdpF"/>
</dbReference>
<name>A0A399JA14_9MICC</name>
<accession>A0A399JA14</accession>
<gene>
    <name evidence="1" type="primary">kdpF</name>
    <name evidence="1" type="ORF">DWB68_14835</name>
</gene>
<dbReference type="EMBL" id="QQXK01000040">
    <property type="protein sequence ID" value="RII41029.1"/>
    <property type="molecule type" value="Genomic_DNA"/>
</dbReference>
<protein>
    <submittedName>
        <fullName evidence="1">K(+)-transporting ATPase subunit F</fullName>
        <ecNumber evidence="1">3.6.3.12</ecNumber>
    </submittedName>
</protein>
<comment type="caution">
    <text evidence="1">The sequence shown here is derived from an EMBL/GenBank/DDBJ whole genome shotgun (WGS) entry which is preliminary data.</text>
</comment>
<sequence length="30" mass="3164">MIAFGVVSLALGLATAVYLVVALVNPERFE</sequence>
<keyword evidence="2" id="KW-1185">Reference proteome</keyword>
<evidence type="ECO:0000313" key="2">
    <source>
        <dbReference type="Proteomes" id="UP000265419"/>
    </source>
</evidence>
<dbReference type="RefSeq" id="WP_119425899.1">
    <property type="nucleotide sequence ID" value="NZ_QQXK01000040.1"/>
</dbReference>
<dbReference type="Proteomes" id="UP000265419">
    <property type="component" value="Unassembled WGS sequence"/>
</dbReference>
<dbReference type="EC" id="3.6.3.12" evidence="1"/>
<dbReference type="GO" id="GO:0008556">
    <property type="term" value="F:P-type potassium transmembrane transporter activity"/>
    <property type="evidence" value="ECO:0007669"/>
    <property type="project" value="InterPro"/>
</dbReference>
<keyword evidence="1" id="KW-0378">Hydrolase</keyword>
<organism evidence="1 2">
    <name type="scientific">Galactobacter valiniphilus</name>
    <dbReference type="NCBI Taxonomy" id="2676122"/>
    <lineage>
        <taxon>Bacteria</taxon>
        <taxon>Bacillati</taxon>
        <taxon>Actinomycetota</taxon>
        <taxon>Actinomycetes</taxon>
        <taxon>Micrococcales</taxon>
        <taxon>Micrococcaceae</taxon>
        <taxon>Galactobacter</taxon>
    </lineage>
</organism>
<dbReference type="Pfam" id="PF09604">
    <property type="entry name" value="Potass_KdpF"/>
    <property type="match status" value="1"/>
</dbReference>